<evidence type="ECO:0000313" key="2">
    <source>
        <dbReference type="EMBL" id="MEQ2415271.1"/>
    </source>
</evidence>
<keyword evidence="1" id="KW-0812">Transmembrane</keyword>
<accession>A0ABV1CU97</accession>
<dbReference type="EMBL" id="JBBNFW010000211">
    <property type="protein sequence ID" value="MEQ2415271.1"/>
    <property type="molecule type" value="Genomic_DNA"/>
</dbReference>
<keyword evidence="1" id="KW-0472">Membrane</keyword>
<evidence type="ECO:0000256" key="1">
    <source>
        <dbReference type="SAM" id="Phobius"/>
    </source>
</evidence>
<name>A0ABV1CU97_9FIRM</name>
<sequence length="332" mass="37773">MQEIEDQASYEKLNTEINFSSTLVKDGSGNWRFEKSDGSTFSELQNQLETLTVVPQEEYSRITGEEISLEPGEVLAYRDGKAGEDALEIHDSVYQVKEWLKDYEYVGDNFSSMDSIKLIVNDEDFQKLYEEQAEAYGGVSSMASMEMDVYLNGTEEEKEADASKIRDLAMEFFDGQKEAGNLPAESYCMTSVRYELYESFYSLFGGILFLGIFLGLLFLMGAAMIIYYKQVSEGYEDKDRFEIMQKVGMTHKEVKSSIHRQILMVFFLPLGMAALHIAMAFPMVKRLLALFSMTNIGLFAGCTVITILVFAVIYGIIYGLTARTYYKIVERR</sequence>
<keyword evidence="1" id="KW-1133">Transmembrane helix</keyword>
<evidence type="ECO:0000313" key="3">
    <source>
        <dbReference type="Proteomes" id="UP001470752"/>
    </source>
</evidence>
<dbReference type="PANTHER" id="PTHR46795">
    <property type="entry name" value="ABC TRANSPORTER PERMEASE-RELATED-RELATED"/>
    <property type="match status" value="1"/>
</dbReference>
<proteinExistence type="predicted"/>
<dbReference type="Proteomes" id="UP001470752">
    <property type="component" value="Unassembled WGS sequence"/>
</dbReference>
<dbReference type="RefSeq" id="WP_349084994.1">
    <property type="nucleotide sequence ID" value="NZ_JBBNFW010000211.1"/>
</dbReference>
<feature type="transmembrane region" description="Helical" evidence="1">
    <location>
        <begin position="262"/>
        <end position="284"/>
    </location>
</feature>
<dbReference type="InterPro" id="IPR052536">
    <property type="entry name" value="ABC-4_Integral_Memb_Prot"/>
</dbReference>
<feature type="transmembrane region" description="Helical" evidence="1">
    <location>
        <begin position="296"/>
        <end position="322"/>
    </location>
</feature>
<organism evidence="2 3">
    <name type="scientific">Blautia acetigignens</name>
    <dbReference type="NCBI Taxonomy" id="2981783"/>
    <lineage>
        <taxon>Bacteria</taxon>
        <taxon>Bacillati</taxon>
        <taxon>Bacillota</taxon>
        <taxon>Clostridia</taxon>
        <taxon>Lachnospirales</taxon>
        <taxon>Lachnospiraceae</taxon>
        <taxon>Blautia</taxon>
    </lineage>
</organism>
<reference evidence="2 3" key="1">
    <citation type="submission" date="2024-04" db="EMBL/GenBank/DDBJ databases">
        <title>Human intestinal bacterial collection.</title>
        <authorList>
            <person name="Pauvert C."/>
            <person name="Hitch T.C.A."/>
            <person name="Clavel T."/>
        </authorList>
    </citation>
    <scope>NUCLEOTIDE SEQUENCE [LARGE SCALE GENOMIC DNA]</scope>
    <source>
        <strain evidence="2 3">CLA-AA-H161</strain>
    </source>
</reference>
<protein>
    <submittedName>
        <fullName evidence="2">FtsX-like permease family protein</fullName>
    </submittedName>
</protein>
<feature type="transmembrane region" description="Helical" evidence="1">
    <location>
        <begin position="200"/>
        <end position="228"/>
    </location>
</feature>
<gene>
    <name evidence="2" type="ORF">AAAX94_19980</name>
</gene>
<comment type="caution">
    <text evidence="2">The sequence shown here is derived from an EMBL/GenBank/DDBJ whole genome shotgun (WGS) entry which is preliminary data.</text>
</comment>
<keyword evidence="3" id="KW-1185">Reference proteome</keyword>
<dbReference type="PANTHER" id="PTHR46795:SF3">
    <property type="entry name" value="ABC TRANSPORTER PERMEASE"/>
    <property type="match status" value="1"/>
</dbReference>